<comment type="subcellular location">
    <subcellularLocation>
        <location evidence="1">Membrane</location>
        <topology evidence="1">Multi-pass membrane protein</topology>
    </subcellularLocation>
</comment>
<protein>
    <submittedName>
        <fullName evidence="9">E3 ubiquitin-protein ligase DCST1-like</fullName>
    </submittedName>
</protein>
<dbReference type="GeneID" id="112679556"/>
<evidence type="ECO:0000256" key="3">
    <source>
        <dbReference type="ARBA" id="ARBA00022989"/>
    </source>
</evidence>
<feature type="transmembrane region" description="Helical" evidence="5">
    <location>
        <begin position="196"/>
        <end position="214"/>
    </location>
</feature>
<dbReference type="Proteomes" id="UP000694846">
    <property type="component" value="Unplaced"/>
</dbReference>
<dbReference type="AlphaFoldDB" id="A0A8B8F3D6"/>
<evidence type="ECO:0000313" key="8">
    <source>
        <dbReference type="Proteomes" id="UP000694846"/>
    </source>
</evidence>
<evidence type="ECO:0000256" key="2">
    <source>
        <dbReference type="ARBA" id="ARBA00022692"/>
    </source>
</evidence>
<dbReference type="PANTHER" id="PTHR21041">
    <property type="entry name" value="DENDRITIC CELL-SPECIFIC TRANSMEMBRANE PROTEIN"/>
    <property type="match status" value="1"/>
</dbReference>
<dbReference type="InterPro" id="IPR012858">
    <property type="entry name" value="DC_STAMP-like"/>
</dbReference>
<keyword evidence="4 5" id="KW-0472">Membrane</keyword>
<feature type="domain" description="E3 ubiquitin-protein ligase DCST1-like C-terminal" evidence="7">
    <location>
        <begin position="293"/>
        <end position="335"/>
    </location>
</feature>
<dbReference type="InterPro" id="IPR051856">
    <property type="entry name" value="CSR-E3_Ligase_Protein"/>
</dbReference>
<dbReference type="RefSeq" id="XP_025405193.1">
    <property type="nucleotide sequence ID" value="XM_025549408.1"/>
</dbReference>
<evidence type="ECO:0000256" key="4">
    <source>
        <dbReference type="ARBA" id="ARBA00023136"/>
    </source>
</evidence>
<dbReference type="GO" id="GO:0016020">
    <property type="term" value="C:membrane"/>
    <property type="evidence" value="ECO:0007669"/>
    <property type="project" value="UniProtKB-SubCell"/>
</dbReference>
<organism evidence="8 9">
    <name type="scientific">Sipha flava</name>
    <name type="common">yellow sugarcane aphid</name>
    <dbReference type="NCBI Taxonomy" id="143950"/>
    <lineage>
        <taxon>Eukaryota</taxon>
        <taxon>Metazoa</taxon>
        <taxon>Ecdysozoa</taxon>
        <taxon>Arthropoda</taxon>
        <taxon>Hexapoda</taxon>
        <taxon>Insecta</taxon>
        <taxon>Pterygota</taxon>
        <taxon>Neoptera</taxon>
        <taxon>Paraneoptera</taxon>
        <taxon>Hemiptera</taxon>
        <taxon>Sternorrhyncha</taxon>
        <taxon>Aphidomorpha</taxon>
        <taxon>Aphidoidea</taxon>
        <taxon>Aphididae</taxon>
        <taxon>Sipha</taxon>
    </lineage>
</organism>
<reference evidence="9" key="1">
    <citation type="submission" date="2025-08" db="UniProtKB">
        <authorList>
            <consortium name="RefSeq"/>
        </authorList>
    </citation>
    <scope>IDENTIFICATION</scope>
    <source>
        <tissue evidence="9">Whole body</tissue>
    </source>
</reference>
<gene>
    <name evidence="9" type="primary">LOC112679556</name>
</gene>
<name>A0A8B8F3D6_9HEMI</name>
<sequence>MMMDFREKRQKAEFLLLCIRRLLAFSFLKILLDSQSYMHKYLTNIEHDNAYVTRYYRKIDARRKRNGKHTLLPLKKIEKTKTIDLRSYRLVDRECDYLFKSLVKMTFEIFAVSSLVLLDIVFYEALDVIRRHAKIDYFQTGHHNMSINVKGTGMIANLFRSVVSKFNFRKNITVNLSNEMCLPNPHKLETYYVNKIYGTFLLVFVMTAFAGYTGRLKRLICAIFFRKREKRRVLYLYNETLRKRSAFFRYMRRKVEKLARENKLTEDLNVCLILRLKFPKLFGWLIWCACARRKCLICGEPETRAGKQYGCNTVDCLYVHCEQCWKDVGVCYACSDIFDRKNNDDEKENIDALEGYVDTGYTE</sequence>
<proteinExistence type="predicted"/>
<dbReference type="Pfam" id="PF07782">
    <property type="entry name" value="DC_STAMP"/>
    <property type="match status" value="1"/>
</dbReference>
<keyword evidence="2 5" id="KW-0812">Transmembrane</keyword>
<accession>A0A8B8F3D6</accession>
<keyword evidence="8" id="KW-1185">Reference proteome</keyword>
<keyword evidence="3 5" id="KW-1133">Transmembrane helix</keyword>
<dbReference type="OrthoDB" id="6614451at2759"/>
<dbReference type="InterPro" id="IPR058842">
    <property type="entry name" value="DCST1_C"/>
</dbReference>
<feature type="domain" description="Dendritic cell-specific transmembrane protein-like" evidence="6">
    <location>
        <begin position="47"/>
        <end position="237"/>
    </location>
</feature>
<evidence type="ECO:0000256" key="5">
    <source>
        <dbReference type="SAM" id="Phobius"/>
    </source>
</evidence>
<evidence type="ECO:0000313" key="9">
    <source>
        <dbReference type="RefSeq" id="XP_025405193.1"/>
    </source>
</evidence>
<dbReference type="PANTHER" id="PTHR21041:SF17">
    <property type="entry name" value="E3 UBIQUITIN-PROTEIN LIGASE DCST1"/>
    <property type="match status" value="1"/>
</dbReference>
<evidence type="ECO:0000256" key="1">
    <source>
        <dbReference type="ARBA" id="ARBA00004141"/>
    </source>
</evidence>
<evidence type="ECO:0000259" key="7">
    <source>
        <dbReference type="Pfam" id="PF26037"/>
    </source>
</evidence>
<dbReference type="Pfam" id="PF26037">
    <property type="entry name" value="zf-RING_DCST1_C"/>
    <property type="match status" value="1"/>
</dbReference>
<evidence type="ECO:0000259" key="6">
    <source>
        <dbReference type="Pfam" id="PF07782"/>
    </source>
</evidence>